<evidence type="ECO:0000256" key="1">
    <source>
        <dbReference type="ARBA" id="ARBA00004141"/>
    </source>
</evidence>
<feature type="transmembrane region" description="Helical" evidence="6">
    <location>
        <begin position="68"/>
        <end position="90"/>
    </location>
</feature>
<dbReference type="EMBL" id="FMWL01000010">
    <property type="protein sequence ID" value="SCZ80064.1"/>
    <property type="molecule type" value="Genomic_DNA"/>
</dbReference>
<comment type="similarity">
    <text evidence="2 6">Belongs to the 4-toluene sulfonate uptake permease (TSUP) (TC 2.A.102) family.</text>
</comment>
<gene>
    <name evidence="7" type="ORF">SAMN03080599_02084</name>
</gene>
<evidence type="ECO:0000313" key="7">
    <source>
        <dbReference type="EMBL" id="SCZ80064.1"/>
    </source>
</evidence>
<feature type="transmembrane region" description="Helical" evidence="6">
    <location>
        <begin position="199"/>
        <end position="219"/>
    </location>
</feature>
<accession>A0A1G5S125</accession>
<feature type="transmembrane region" description="Helical" evidence="6">
    <location>
        <begin position="42"/>
        <end position="61"/>
    </location>
</feature>
<evidence type="ECO:0000256" key="3">
    <source>
        <dbReference type="ARBA" id="ARBA00022692"/>
    </source>
</evidence>
<organism evidence="7 8">
    <name type="scientific">Acidaminobacter hydrogenoformans DSM 2784</name>
    <dbReference type="NCBI Taxonomy" id="1120920"/>
    <lineage>
        <taxon>Bacteria</taxon>
        <taxon>Bacillati</taxon>
        <taxon>Bacillota</taxon>
        <taxon>Clostridia</taxon>
        <taxon>Peptostreptococcales</taxon>
        <taxon>Acidaminobacteraceae</taxon>
        <taxon>Acidaminobacter</taxon>
    </lineage>
</organism>
<dbReference type="GO" id="GO:0005886">
    <property type="term" value="C:plasma membrane"/>
    <property type="evidence" value="ECO:0007669"/>
    <property type="project" value="UniProtKB-SubCell"/>
</dbReference>
<evidence type="ECO:0000256" key="5">
    <source>
        <dbReference type="ARBA" id="ARBA00023136"/>
    </source>
</evidence>
<dbReference type="RefSeq" id="WP_092591218.1">
    <property type="nucleotide sequence ID" value="NZ_FMWL01000010.1"/>
</dbReference>
<feature type="transmembrane region" description="Helical" evidence="6">
    <location>
        <begin position="231"/>
        <end position="250"/>
    </location>
</feature>
<sequence length="251" mass="25895">MIAVILLINLVVGILIGISGIAGFLIPITLNGFLGMPLTEALALSFISFLTSGILGALAYMKQGHLDFGIATPLCIGSLFGAFAGVQLNLIIPVDIAKILLYSVVLFSGISLIVRRQKDNEGKVASNYLRNKGVLIIMGFATAAICSLTGAGGPVLMVPLLASLGVNLRMAVGISLLDSIAIALPAFIGYFGNSNLDNMMLLAVVSVAAHGVGVLAGANFSGKINLKSLKYIVAGLAISSSCYMLAVNLIN</sequence>
<dbReference type="InterPro" id="IPR002781">
    <property type="entry name" value="TM_pro_TauE-like"/>
</dbReference>
<keyword evidence="3 6" id="KW-0812">Transmembrane</keyword>
<evidence type="ECO:0000256" key="2">
    <source>
        <dbReference type="ARBA" id="ARBA00009142"/>
    </source>
</evidence>
<dbReference type="PANTHER" id="PTHR43701">
    <property type="entry name" value="MEMBRANE TRANSPORTER PROTEIN MJ0441-RELATED"/>
    <property type="match status" value="1"/>
</dbReference>
<feature type="transmembrane region" description="Helical" evidence="6">
    <location>
        <begin position="96"/>
        <end position="114"/>
    </location>
</feature>
<dbReference type="PANTHER" id="PTHR43701:SF2">
    <property type="entry name" value="MEMBRANE TRANSPORTER PROTEIN YJNA-RELATED"/>
    <property type="match status" value="1"/>
</dbReference>
<keyword evidence="6" id="KW-1003">Cell membrane</keyword>
<proteinExistence type="inferred from homology"/>
<keyword evidence="5 6" id="KW-0472">Membrane</keyword>
<evidence type="ECO:0000313" key="8">
    <source>
        <dbReference type="Proteomes" id="UP000199208"/>
    </source>
</evidence>
<keyword evidence="8" id="KW-1185">Reference proteome</keyword>
<dbReference type="OrthoDB" id="9780109at2"/>
<comment type="subcellular location">
    <subcellularLocation>
        <location evidence="6">Cell membrane</location>
        <topology evidence="6">Multi-pass membrane protein</topology>
    </subcellularLocation>
    <subcellularLocation>
        <location evidence="1">Membrane</location>
        <topology evidence="1">Multi-pass membrane protein</topology>
    </subcellularLocation>
</comment>
<feature type="transmembrane region" description="Helical" evidence="6">
    <location>
        <begin position="7"/>
        <end position="30"/>
    </location>
</feature>
<evidence type="ECO:0000256" key="6">
    <source>
        <dbReference type="RuleBase" id="RU363041"/>
    </source>
</evidence>
<feature type="transmembrane region" description="Helical" evidence="6">
    <location>
        <begin position="170"/>
        <end position="192"/>
    </location>
</feature>
<evidence type="ECO:0000256" key="4">
    <source>
        <dbReference type="ARBA" id="ARBA00022989"/>
    </source>
</evidence>
<reference evidence="7 8" key="1">
    <citation type="submission" date="2016-10" db="EMBL/GenBank/DDBJ databases">
        <authorList>
            <person name="de Groot N.N."/>
        </authorList>
    </citation>
    <scope>NUCLEOTIDE SEQUENCE [LARGE SCALE GENOMIC DNA]</scope>
    <source>
        <strain evidence="7 8">DSM 2784</strain>
    </source>
</reference>
<dbReference type="AlphaFoldDB" id="A0A1G5S125"/>
<keyword evidence="4 6" id="KW-1133">Transmembrane helix</keyword>
<dbReference type="Proteomes" id="UP000199208">
    <property type="component" value="Unassembled WGS sequence"/>
</dbReference>
<dbReference type="InterPro" id="IPR051598">
    <property type="entry name" value="TSUP/Inactive_protease-like"/>
</dbReference>
<protein>
    <recommendedName>
        <fullName evidence="6">Probable membrane transporter protein</fullName>
    </recommendedName>
</protein>
<feature type="transmembrane region" description="Helical" evidence="6">
    <location>
        <begin position="134"/>
        <end position="158"/>
    </location>
</feature>
<dbReference type="STRING" id="1120920.SAMN03080599_02084"/>
<dbReference type="Pfam" id="PF01925">
    <property type="entry name" value="TauE"/>
    <property type="match status" value="1"/>
</dbReference>
<name>A0A1G5S125_9FIRM</name>